<gene>
    <name evidence="2" type="ORF">PCOR1329_LOCUS54660</name>
</gene>
<comment type="caution">
    <text evidence="2">The sequence shown here is derived from an EMBL/GenBank/DDBJ whole genome shotgun (WGS) entry which is preliminary data.</text>
</comment>
<feature type="transmembrane region" description="Helical" evidence="1">
    <location>
        <begin position="29"/>
        <end position="49"/>
    </location>
</feature>
<evidence type="ECO:0000313" key="3">
    <source>
        <dbReference type="Proteomes" id="UP001189429"/>
    </source>
</evidence>
<keyword evidence="3" id="KW-1185">Reference proteome</keyword>
<organism evidence="2 3">
    <name type="scientific">Prorocentrum cordatum</name>
    <dbReference type="NCBI Taxonomy" id="2364126"/>
    <lineage>
        <taxon>Eukaryota</taxon>
        <taxon>Sar</taxon>
        <taxon>Alveolata</taxon>
        <taxon>Dinophyceae</taxon>
        <taxon>Prorocentrales</taxon>
        <taxon>Prorocentraceae</taxon>
        <taxon>Prorocentrum</taxon>
    </lineage>
</organism>
<keyword evidence="1" id="KW-0812">Transmembrane</keyword>
<keyword evidence="1" id="KW-0472">Membrane</keyword>
<evidence type="ECO:0000313" key="2">
    <source>
        <dbReference type="EMBL" id="CAK0867802.1"/>
    </source>
</evidence>
<dbReference type="EMBL" id="CAUYUJ010016682">
    <property type="protein sequence ID" value="CAK0867802.1"/>
    <property type="molecule type" value="Genomic_DNA"/>
</dbReference>
<evidence type="ECO:0008006" key="4">
    <source>
        <dbReference type="Google" id="ProtNLM"/>
    </source>
</evidence>
<protein>
    <recommendedName>
        <fullName evidence="4">Amino acid transporter transmembrane domain-containing protein</fullName>
    </recommendedName>
</protein>
<name>A0ABN9V554_9DINO</name>
<sequence>MARHVAIIVTVLGVCTAVAVWCEAIADVIALFGSCFGTLICLVWPRKIYHLIFGRLHSKSIGVPVGLVLFLATLVGVLAFALQAFEFARRIRS</sequence>
<proteinExistence type="predicted"/>
<feature type="non-terminal residue" evidence="2">
    <location>
        <position position="1"/>
    </location>
</feature>
<dbReference type="Proteomes" id="UP001189429">
    <property type="component" value="Unassembled WGS sequence"/>
</dbReference>
<accession>A0ABN9V554</accession>
<reference evidence="2" key="1">
    <citation type="submission" date="2023-10" db="EMBL/GenBank/DDBJ databases">
        <authorList>
            <person name="Chen Y."/>
            <person name="Shah S."/>
            <person name="Dougan E. K."/>
            <person name="Thang M."/>
            <person name="Chan C."/>
        </authorList>
    </citation>
    <scope>NUCLEOTIDE SEQUENCE [LARGE SCALE GENOMIC DNA]</scope>
</reference>
<keyword evidence="1" id="KW-1133">Transmembrane helix</keyword>
<feature type="transmembrane region" description="Helical" evidence="1">
    <location>
        <begin position="61"/>
        <end position="85"/>
    </location>
</feature>
<evidence type="ECO:0000256" key="1">
    <source>
        <dbReference type="SAM" id="Phobius"/>
    </source>
</evidence>